<protein>
    <submittedName>
        <fullName evidence="1">Uncharacterized protein</fullName>
    </submittedName>
</protein>
<reference evidence="1 2" key="1">
    <citation type="submission" date="2016-02" db="EMBL/GenBank/DDBJ databases">
        <title>Band-tailed pigeon sequencing and assembly.</title>
        <authorList>
            <person name="Soares A.E."/>
            <person name="Novak B.J."/>
            <person name="Rice E.S."/>
            <person name="O'Connell B."/>
            <person name="Chang D."/>
            <person name="Weber S."/>
            <person name="Shapiro B."/>
        </authorList>
    </citation>
    <scope>NUCLEOTIDE SEQUENCE [LARGE SCALE GENOMIC DNA]</scope>
    <source>
        <strain evidence="1">BTP2013</strain>
        <tissue evidence="1">Blood</tissue>
    </source>
</reference>
<organism evidence="1 2">
    <name type="scientific">Patagioenas fasciata monilis</name>
    <dbReference type="NCBI Taxonomy" id="372326"/>
    <lineage>
        <taxon>Eukaryota</taxon>
        <taxon>Metazoa</taxon>
        <taxon>Chordata</taxon>
        <taxon>Craniata</taxon>
        <taxon>Vertebrata</taxon>
        <taxon>Euteleostomi</taxon>
        <taxon>Archelosauria</taxon>
        <taxon>Archosauria</taxon>
        <taxon>Dinosauria</taxon>
        <taxon>Saurischia</taxon>
        <taxon>Theropoda</taxon>
        <taxon>Coelurosauria</taxon>
        <taxon>Aves</taxon>
        <taxon>Neognathae</taxon>
        <taxon>Neoaves</taxon>
        <taxon>Columbimorphae</taxon>
        <taxon>Columbiformes</taxon>
        <taxon>Columbidae</taxon>
        <taxon>Patagioenas</taxon>
    </lineage>
</organism>
<accession>A0A1V4IG43</accession>
<dbReference type="Proteomes" id="UP000190648">
    <property type="component" value="Unassembled WGS sequence"/>
</dbReference>
<comment type="caution">
    <text evidence="1">The sequence shown here is derived from an EMBL/GenBank/DDBJ whole genome shotgun (WGS) entry which is preliminary data.</text>
</comment>
<gene>
    <name evidence="1" type="ORF">AV530_000641</name>
</gene>
<evidence type="ECO:0000313" key="2">
    <source>
        <dbReference type="Proteomes" id="UP000190648"/>
    </source>
</evidence>
<proteinExistence type="predicted"/>
<evidence type="ECO:0000313" key="1">
    <source>
        <dbReference type="EMBL" id="OPJ58906.1"/>
    </source>
</evidence>
<name>A0A1V4IG43_PATFA</name>
<dbReference type="AlphaFoldDB" id="A0A1V4IG43"/>
<keyword evidence="2" id="KW-1185">Reference proteome</keyword>
<dbReference type="EMBL" id="LSYS01009753">
    <property type="protein sequence ID" value="OPJ58906.1"/>
    <property type="molecule type" value="Genomic_DNA"/>
</dbReference>
<sequence>MLEREQIHKVHKGALALTWKDRPGLWETRFCWFGQLGFVIWPVFNKTQSKGVKFRAGLQDIGTSVSTDERMADSEAAALKRAFHSLAGCEFLRKSICEQMRVFERQLDIEEMSNAQMWLSCLSPNGVDENRRSRWWHGPVLAADTALELCVVQKASPCGEADSAPAKYQCGGFYGGFLQLRDVCEFPGGCVLYFAARGQDGLCWLAELTISHVTSLTLVESLRSSRRVLKKRSSPVQVPLGPSPSRRALLGSSEWTWAAEAPERVQVVKHWLP</sequence>